<comment type="caution">
    <text evidence="2">The sequence shown here is derived from an EMBL/GenBank/DDBJ whole genome shotgun (WGS) entry which is preliminary data.</text>
</comment>
<evidence type="ECO:0000256" key="1">
    <source>
        <dbReference type="SAM" id="MobiDB-lite"/>
    </source>
</evidence>
<evidence type="ECO:0000313" key="2">
    <source>
        <dbReference type="EMBL" id="KAK3941910.1"/>
    </source>
</evidence>
<reference evidence="3" key="1">
    <citation type="journal article" date="2023" name="Mol. Phylogenet. Evol.">
        <title>Genome-scale phylogeny and comparative genomics of the fungal order Sordariales.</title>
        <authorList>
            <person name="Hensen N."/>
            <person name="Bonometti L."/>
            <person name="Westerberg I."/>
            <person name="Brannstrom I.O."/>
            <person name="Guillou S."/>
            <person name="Cros-Aarteil S."/>
            <person name="Calhoun S."/>
            <person name="Haridas S."/>
            <person name="Kuo A."/>
            <person name="Mondo S."/>
            <person name="Pangilinan J."/>
            <person name="Riley R."/>
            <person name="LaButti K."/>
            <person name="Andreopoulos B."/>
            <person name="Lipzen A."/>
            <person name="Chen C."/>
            <person name="Yan M."/>
            <person name="Daum C."/>
            <person name="Ng V."/>
            <person name="Clum A."/>
            <person name="Steindorff A."/>
            <person name="Ohm R.A."/>
            <person name="Martin F."/>
            <person name="Silar P."/>
            <person name="Natvig D.O."/>
            <person name="Lalanne C."/>
            <person name="Gautier V."/>
            <person name="Ament-Velasquez S.L."/>
            <person name="Kruys A."/>
            <person name="Hutchinson M.I."/>
            <person name="Powell A.J."/>
            <person name="Barry K."/>
            <person name="Miller A.N."/>
            <person name="Grigoriev I.V."/>
            <person name="Debuchy R."/>
            <person name="Gladieux P."/>
            <person name="Hiltunen Thoren M."/>
            <person name="Johannesson H."/>
        </authorList>
    </citation>
    <scope>NUCLEOTIDE SEQUENCE [LARGE SCALE GENOMIC DNA]</scope>
    <source>
        <strain evidence="3">CBS 340.73</strain>
    </source>
</reference>
<gene>
    <name evidence="2" type="ORF">QBC46DRAFT_457902</name>
</gene>
<feature type="compositionally biased region" description="Basic residues" evidence="1">
    <location>
        <begin position="540"/>
        <end position="552"/>
    </location>
</feature>
<keyword evidence="3" id="KW-1185">Reference proteome</keyword>
<organism evidence="2 3">
    <name type="scientific">Diplogelasinospora grovesii</name>
    <dbReference type="NCBI Taxonomy" id="303347"/>
    <lineage>
        <taxon>Eukaryota</taxon>
        <taxon>Fungi</taxon>
        <taxon>Dikarya</taxon>
        <taxon>Ascomycota</taxon>
        <taxon>Pezizomycotina</taxon>
        <taxon>Sordariomycetes</taxon>
        <taxon>Sordariomycetidae</taxon>
        <taxon>Sordariales</taxon>
        <taxon>Diplogelasinosporaceae</taxon>
        <taxon>Diplogelasinospora</taxon>
    </lineage>
</organism>
<feature type="region of interest" description="Disordered" evidence="1">
    <location>
        <begin position="428"/>
        <end position="464"/>
    </location>
</feature>
<feature type="compositionally biased region" description="Basic and acidic residues" evidence="1">
    <location>
        <begin position="428"/>
        <end position="445"/>
    </location>
</feature>
<proteinExistence type="predicted"/>
<evidence type="ECO:0000313" key="3">
    <source>
        <dbReference type="Proteomes" id="UP001303473"/>
    </source>
</evidence>
<feature type="compositionally biased region" description="Polar residues" evidence="1">
    <location>
        <begin position="144"/>
        <end position="153"/>
    </location>
</feature>
<feature type="region of interest" description="Disordered" evidence="1">
    <location>
        <begin position="314"/>
        <end position="352"/>
    </location>
</feature>
<feature type="region of interest" description="Disordered" evidence="1">
    <location>
        <begin position="131"/>
        <end position="153"/>
    </location>
</feature>
<feature type="region of interest" description="Disordered" evidence="1">
    <location>
        <begin position="28"/>
        <end position="60"/>
    </location>
</feature>
<sequence>MDASSSPLLSSHGFSLTDIETNQQPTYTTVGSIYNPHVATPLQPPTRPPRTRRQPPGILSPHSEGFLFFPSGVLDALAVNDTYPSSPTPIPNPLQQYAPLQQNSDRAVSPWSARERERLSTLDRELGMSATSTRPGILRPPPGNQQGTELASNGGTTYEESMAARMPIKSLMNLASYPNPMQKAAQSCLDKARTINTDINRADTASSLSYTSSENTKERAAGTFGPVPTLAGTLQPLTAGPPGLRQLRSSTLDISHRSVSTQPLWTHKSEELQSSFQTPTLAYYNVTSQSAGLHEPSAGPSTQLAPARLPRELAPIPRTPANPTAPNKSTKEAPPRNNQEASKTLDSTLKDTLPAEKLSGYYPKGFPTNYSGRYTPVAENWADDYPMREGTAGHQQTKPIANRGHEIDRKFYAGIGLVKDVRQLLRDHEKSGSGHKLSETGEKSETPSTFPDGQSEDDDSVQSPLPNIEEAKKVAGLLNADGLLSMALGTFLNHDTDGRPEGLARKAQPGGFTKADPAWVDVTAGGNKSFFSKPEAEQPKKKKLVKRSRRGY</sequence>
<dbReference type="AlphaFoldDB" id="A0AAN6NAL7"/>
<name>A0AAN6NAL7_9PEZI</name>
<dbReference type="Proteomes" id="UP001303473">
    <property type="component" value="Unassembled WGS sequence"/>
</dbReference>
<accession>A0AAN6NAL7</accession>
<feature type="region of interest" description="Disordered" evidence="1">
    <location>
        <begin position="499"/>
        <end position="552"/>
    </location>
</feature>
<feature type="compositionally biased region" description="Polar residues" evidence="1">
    <location>
        <begin position="336"/>
        <end position="347"/>
    </location>
</feature>
<feature type="region of interest" description="Disordered" evidence="1">
    <location>
        <begin position="1"/>
        <end position="20"/>
    </location>
</feature>
<protein>
    <submittedName>
        <fullName evidence="2">Uncharacterized protein</fullName>
    </submittedName>
</protein>
<feature type="compositionally biased region" description="Low complexity" evidence="1">
    <location>
        <begin position="1"/>
        <end position="16"/>
    </location>
</feature>
<dbReference type="EMBL" id="MU853778">
    <property type="protein sequence ID" value="KAK3941910.1"/>
    <property type="molecule type" value="Genomic_DNA"/>
</dbReference>